<name>A0A562ESN3_RHORH</name>
<dbReference type="InterPro" id="IPR032710">
    <property type="entry name" value="NTF2-like_dom_sf"/>
</dbReference>
<evidence type="ECO:0000313" key="3">
    <source>
        <dbReference type="Proteomes" id="UP000317573"/>
    </source>
</evidence>
<sequence length="173" mass="19591">MPIDTDPDRLDTLTHRLARLEDRARIQDLIAAYAIAVDDRDLDAVVSMFTEDGEFVRSGVTSRGRDAIRAFYRGAMDRYVLTLHQPLSDLISLDGDHARGLLTGRAELVLDGTLVLASYRYADEYVRRGEGWLFARRDLRFHYAVPVDELNDGICADERIRWPGTSPRLGDLP</sequence>
<dbReference type="SUPFAM" id="SSF54427">
    <property type="entry name" value="NTF2-like"/>
    <property type="match status" value="1"/>
</dbReference>
<dbReference type="EMBL" id="VLJT01000001">
    <property type="protein sequence ID" value="TWH24987.1"/>
    <property type="molecule type" value="Genomic_DNA"/>
</dbReference>
<dbReference type="RefSeq" id="WP_145690588.1">
    <property type="nucleotide sequence ID" value="NZ_VLJT01000001.1"/>
</dbReference>
<accession>A0A562ESN3</accession>
<evidence type="ECO:0000313" key="2">
    <source>
        <dbReference type="EMBL" id="TWH24987.1"/>
    </source>
</evidence>
<dbReference type="InterPro" id="IPR037401">
    <property type="entry name" value="SnoaL-like"/>
</dbReference>
<feature type="domain" description="SnoaL-like" evidence="1">
    <location>
        <begin position="19"/>
        <end position="138"/>
    </location>
</feature>
<gene>
    <name evidence="2" type="ORF">L618_000100004420</name>
</gene>
<dbReference type="Pfam" id="PF13577">
    <property type="entry name" value="SnoaL_4"/>
    <property type="match status" value="1"/>
</dbReference>
<dbReference type="InterPro" id="IPR011944">
    <property type="entry name" value="Steroid_delta5-4_isomerase"/>
</dbReference>
<organism evidence="2 3">
    <name type="scientific">Rhodococcus rhodochrous J45</name>
    <dbReference type="NCBI Taxonomy" id="935266"/>
    <lineage>
        <taxon>Bacteria</taxon>
        <taxon>Bacillati</taxon>
        <taxon>Actinomycetota</taxon>
        <taxon>Actinomycetes</taxon>
        <taxon>Mycobacteriales</taxon>
        <taxon>Nocardiaceae</taxon>
        <taxon>Rhodococcus</taxon>
    </lineage>
</organism>
<proteinExistence type="predicted"/>
<reference evidence="2 3" key="1">
    <citation type="submission" date="2019-07" db="EMBL/GenBank/DDBJ databases">
        <title>Genome sequencing of lignin-degrading bacterial isolates.</title>
        <authorList>
            <person name="Gladden J."/>
        </authorList>
    </citation>
    <scope>NUCLEOTIDE SEQUENCE [LARGE SCALE GENOMIC DNA]</scope>
    <source>
        <strain evidence="2 3">J45</strain>
    </source>
</reference>
<dbReference type="Proteomes" id="UP000317573">
    <property type="component" value="Unassembled WGS sequence"/>
</dbReference>
<dbReference type="CDD" id="cd00531">
    <property type="entry name" value="NTF2_like"/>
    <property type="match status" value="1"/>
</dbReference>
<protein>
    <submittedName>
        <fullName evidence="2">Uncharacterized protein (TIGR02246 family)</fullName>
    </submittedName>
</protein>
<comment type="caution">
    <text evidence="2">The sequence shown here is derived from an EMBL/GenBank/DDBJ whole genome shotgun (WGS) entry which is preliminary data.</text>
</comment>
<dbReference type="NCBIfam" id="TIGR02246">
    <property type="entry name" value="SgcJ/EcaC family oxidoreductase"/>
    <property type="match status" value="1"/>
</dbReference>
<dbReference type="AlphaFoldDB" id="A0A562ESN3"/>
<evidence type="ECO:0000259" key="1">
    <source>
        <dbReference type="Pfam" id="PF13577"/>
    </source>
</evidence>
<dbReference type="Gene3D" id="3.10.450.50">
    <property type="match status" value="1"/>
</dbReference>